<dbReference type="AlphaFoldDB" id="A0ABD3NA67"/>
<evidence type="ECO:0000256" key="5">
    <source>
        <dbReference type="ARBA" id="ARBA00023054"/>
    </source>
</evidence>
<keyword evidence="5" id="KW-0175">Coiled coil</keyword>
<comment type="caution">
    <text evidence="9">The sequence shown here is derived from an EMBL/GenBank/DDBJ whole genome shotgun (WGS) entry which is preliminary data.</text>
</comment>
<evidence type="ECO:0000256" key="3">
    <source>
        <dbReference type="ARBA" id="ARBA00022853"/>
    </source>
</evidence>
<proteinExistence type="inferred from homology"/>
<feature type="compositionally biased region" description="Low complexity" evidence="8">
    <location>
        <begin position="249"/>
        <end position="265"/>
    </location>
</feature>
<protein>
    <submittedName>
        <fullName evidence="9">Uncharacterized protein</fullName>
    </submittedName>
</protein>
<feature type="region of interest" description="Disordered" evidence="8">
    <location>
        <begin position="245"/>
        <end position="319"/>
    </location>
</feature>
<evidence type="ECO:0000256" key="1">
    <source>
        <dbReference type="ARBA" id="ARBA00004123"/>
    </source>
</evidence>
<evidence type="ECO:0000313" key="9">
    <source>
        <dbReference type="EMBL" id="KAL3771911.1"/>
    </source>
</evidence>
<feature type="compositionally biased region" description="Polar residues" evidence="8">
    <location>
        <begin position="266"/>
        <end position="279"/>
    </location>
</feature>
<feature type="compositionally biased region" description="Basic and acidic residues" evidence="8">
    <location>
        <begin position="452"/>
        <end position="467"/>
    </location>
</feature>
<dbReference type="GO" id="GO:0000123">
    <property type="term" value="C:histone acetyltransferase complex"/>
    <property type="evidence" value="ECO:0007669"/>
    <property type="project" value="UniProtKB-ARBA"/>
</dbReference>
<dbReference type="InterPro" id="IPR015418">
    <property type="entry name" value="Eaf6"/>
</dbReference>
<comment type="subcellular location">
    <subcellularLocation>
        <location evidence="1">Nucleus</location>
    </subcellularLocation>
</comment>
<keyword evidence="4" id="KW-0805">Transcription regulation</keyword>
<evidence type="ECO:0000313" key="10">
    <source>
        <dbReference type="Proteomes" id="UP001530400"/>
    </source>
</evidence>
<feature type="compositionally biased region" description="Polar residues" evidence="8">
    <location>
        <begin position="1"/>
        <end position="10"/>
    </location>
</feature>
<dbReference type="Proteomes" id="UP001530400">
    <property type="component" value="Unassembled WGS sequence"/>
</dbReference>
<accession>A0ABD3NA67</accession>
<gene>
    <name evidence="9" type="ORF">ACHAWO_010438</name>
</gene>
<dbReference type="EMBL" id="JALLPJ020001278">
    <property type="protein sequence ID" value="KAL3771911.1"/>
    <property type="molecule type" value="Genomic_DNA"/>
</dbReference>
<dbReference type="Pfam" id="PF09340">
    <property type="entry name" value="NuA4"/>
    <property type="match status" value="1"/>
</dbReference>
<comment type="similarity">
    <text evidence="2">Belongs to the EAF6 family.</text>
</comment>
<reference evidence="9 10" key="1">
    <citation type="submission" date="2024-10" db="EMBL/GenBank/DDBJ databases">
        <title>Updated reference genomes for cyclostephanoid diatoms.</title>
        <authorList>
            <person name="Roberts W.R."/>
            <person name="Alverson A.J."/>
        </authorList>
    </citation>
    <scope>NUCLEOTIDE SEQUENCE [LARGE SCALE GENOMIC DNA]</scope>
    <source>
        <strain evidence="9 10">AJA010-31</strain>
    </source>
</reference>
<evidence type="ECO:0000256" key="7">
    <source>
        <dbReference type="ARBA" id="ARBA00023242"/>
    </source>
</evidence>
<evidence type="ECO:0000256" key="2">
    <source>
        <dbReference type="ARBA" id="ARBA00010916"/>
    </source>
</evidence>
<keyword evidence="6" id="KW-0804">Transcription</keyword>
<evidence type="ECO:0000256" key="6">
    <source>
        <dbReference type="ARBA" id="ARBA00023163"/>
    </source>
</evidence>
<evidence type="ECO:0000256" key="8">
    <source>
        <dbReference type="SAM" id="MobiDB-lite"/>
    </source>
</evidence>
<keyword evidence="7" id="KW-0539">Nucleus</keyword>
<feature type="compositionally biased region" description="Basic and acidic residues" evidence="8">
    <location>
        <begin position="17"/>
        <end position="31"/>
    </location>
</feature>
<sequence length="540" mass="58210">MSNPKPNQSGRAWPAALRRELGMPDPSKKTSDDEDASSLSTRPIPIQQRTAIYSSNAPTPNQLRQYIHRSYAAITSLQRQIYRGEESYFEDSYGHGNIFLGWDNIWIEAGSENGTNAGGDIQMHKTPSLKKMPNDHRWFSTSCKIDPKGDGKVEAILSRGSLVEPPQSATPVKASNGETSGRVLKRSSPLKVSPGSTKPVAIKTEISHTTSSPAAKKAKPNDEIAKTAPHVTSTKVVADKSAFNTQQISSDTPSSSAPVPVTSLSNSSTATIEGTTQNPRAKPDALPSHAKPEAVSSSSAAAKDTTKVTSQPENPDTIDIEMKDVTTNATASEHLIHHQDAAPAIKTEVLPDKSTSNPTGHGVSTSLQDKLVSDTVETKVRTSTSQEQVTICSEKQNQDTMEALQAANSFTKNASTSHQPNEDASTLKMTHKLESTANSEVVDKTEVPFKDEKRTKPVADKSIRKSDPVVATESMQSNTSVGTTAAGATSDSEEDVPLSQIFVFCCSYDQFHELLFGLPKQQFMKLVVRAAEDESNHTKI</sequence>
<keyword evidence="10" id="KW-1185">Reference proteome</keyword>
<evidence type="ECO:0000256" key="4">
    <source>
        <dbReference type="ARBA" id="ARBA00023015"/>
    </source>
</evidence>
<feature type="region of interest" description="Disordered" evidence="8">
    <location>
        <begin position="1"/>
        <end position="45"/>
    </location>
</feature>
<organism evidence="9 10">
    <name type="scientific">Cyclotella atomus</name>
    <dbReference type="NCBI Taxonomy" id="382360"/>
    <lineage>
        <taxon>Eukaryota</taxon>
        <taxon>Sar</taxon>
        <taxon>Stramenopiles</taxon>
        <taxon>Ochrophyta</taxon>
        <taxon>Bacillariophyta</taxon>
        <taxon>Coscinodiscophyceae</taxon>
        <taxon>Thalassiosirophycidae</taxon>
        <taxon>Stephanodiscales</taxon>
        <taxon>Stephanodiscaceae</taxon>
        <taxon>Cyclotella</taxon>
    </lineage>
</organism>
<dbReference type="GO" id="GO:0005634">
    <property type="term" value="C:nucleus"/>
    <property type="evidence" value="ECO:0007669"/>
    <property type="project" value="UniProtKB-SubCell"/>
</dbReference>
<feature type="region of interest" description="Disordered" evidence="8">
    <location>
        <begin position="452"/>
        <end position="492"/>
    </location>
</feature>
<name>A0ABD3NA67_9STRA</name>
<keyword evidence="3" id="KW-0156">Chromatin regulator</keyword>
<feature type="region of interest" description="Disordered" evidence="8">
    <location>
        <begin position="161"/>
        <end position="231"/>
    </location>
</feature>
<dbReference type="GO" id="GO:0006325">
    <property type="term" value="P:chromatin organization"/>
    <property type="evidence" value="ECO:0007669"/>
    <property type="project" value="UniProtKB-KW"/>
</dbReference>